<feature type="transmembrane region" description="Helical" evidence="9">
    <location>
        <begin position="120"/>
        <end position="142"/>
    </location>
</feature>
<dbReference type="SUPFAM" id="SSF103473">
    <property type="entry name" value="MFS general substrate transporter"/>
    <property type="match status" value="1"/>
</dbReference>
<dbReference type="AlphaFoldDB" id="A0A7I4EY48"/>
<dbReference type="FunFam" id="1.20.1250.20:FF:000025">
    <property type="entry name" value="probable polyol transporter 4"/>
    <property type="match status" value="1"/>
</dbReference>
<dbReference type="InterPro" id="IPR003663">
    <property type="entry name" value="Sugar/inositol_transpt"/>
</dbReference>
<dbReference type="GO" id="GO:0005351">
    <property type="term" value="F:carbohydrate:proton symporter activity"/>
    <property type="evidence" value="ECO:0007669"/>
    <property type="project" value="InterPro"/>
</dbReference>
<dbReference type="Gene3D" id="1.20.1250.20">
    <property type="entry name" value="MFS general substrate transporter like domains"/>
    <property type="match status" value="1"/>
</dbReference>
<name>A0A7I4EY48_PHYPA</name>
<dbReference type="InterPro" id="IPR050814">
    <property type="entry name" value="Myo-inositol_Transporter"/>
</dbReference>
<dbReference type="PANTHER" id="PTHR48020:SF49">
    <property type="entry name" value="SUGAR TRANSPORTER"/>
    <property type="match status" value="1"/>
</dbReference>
<comment type="similarity">
    <text evidence="2 7">Belongs to the major facilitator superfamily. Sugar transporter (TC 2.A.1.1) family.</text>
</comment>
<comment type="subcellular location">
    <subcellularLocation>
        <location evidence="1">Membrane</location>
        <topology evidence="1">Multi-pass membrane protein</topology>
    </subcellularLocation>
</comment>
<accession>A0A7I4EY48</accession>
<feature type="transmembrane region" description="Helical" evidence="9">
    <location>
        <begin position="210"/>
        <end position="231"/>
    </location>
</feature>
<evidence type="ECO:0000256" key="2">
    <source>
        <dbReference type="ARBA" id="ARBA00010992"/>
    </source>
</evidence>
<dbReference type="PROSITE" id="PS00216">
    <property type="entry name" value="SUGAR_TRANSPORT_1"/>
    <property type="match status" value="1"/>
</dbReference>
<feature type="transmembrane region" description="Helical" evidence="9">
    <location>
        <begin position="185"/>
        <end position="204"/>
    </location>
</feature>
<dbReference type="OMA" id="WVNYGCL"/>
<evidence type="ECO:0000256" key="3">
    <source>
        <dbReference type="ARBA" id="ARBA00022448"/>
    </source>
</evidence>
<evidence type="ECO:0000256" key="9">
    <source>
        <dbReference type="SAM" id="Phobius"/>
    </source>
</evidence>
<reference evidence="11 12" key="1">
    <citation type="journal article" date="2008" name="Science">
        <title>The Physcomitrella genome reveals evolutionary insights into the conquest of land by plants.</title>
        <authorList>
            <person name="Rensing S."/>
            <person name="Lang D."/>
            <person name="Zimmer A."/>
            <person name="Terry A."/>
            <person name="Salamov A."/>
            <person name="Shapiro H."/>
            <person name="Nishiyama T."/>
            <person name="Perroud P.-F."/>
            <person name="Lindquist E."/>
            <person name="Kamisugi Y."/>
            <person name="Tanahashi T."/>
            <person name="Sakakibara K."/>
            <person name="Fujita T."/>
            <person name="Oishi K."/>
            <person name="Shin-I T."/>
            <person name="Kuroki Y."/>
            <person name="Toyoda A."/>
            <person name="Suzuki Y."/>
            <person name="Hashimoto A."/>
            <person name="Yamaguchi K."/>
            <person name="Sugano A."/>
            <person name="Kohara Y."/>
            <person name="Fujiyama A."/>
            <person name="Anterola A."/>
            <person name="Aoki S."/>
            <person name="Ashton N."/>
            <person name="Barbazuk W.B."/>
            <person name="Barker E."/>
            <person name="Bennetzen J."/>
            <person name="Bezanilla M."/>
            <person name="Blankenship R."/>
            <person name="Cho S.H."/>
            <person name="Dutcher S."/>
            <person name="Estelle M."/>
            <person name="Fawcett J.A."/>
            <person name="Gundlach H."/>
            <person name="Hanada K."/>
            <person name="Heyl A."/>
            <person name="Hicks K.A."/>
            <person name="Hugh J."/>
            <person name="Lohr M."/>
            <person name="Mayer K."/>
            <person name="Melkozernov A."/>
            <person name="Murata T."/>
            <person name="Nelson D."/>
            <person name="Pils B."/>
            <person name="Prigge M."/>
            <person name="Reiss B."/>
            <person name="Renner T."/>
            <person name="Rombauts S."/>
            <person name="Rushton P."/>
            <person name="Sanderfoot A."/>
            <person name="Schween G."/>
            <person name="Shiu S.-H."/>
            <person name="Stueber K."/>
            <person name="Theodoulou F.L."/>
            <person name="Tu H."/>
            <person name="Van de Peer Y."/>
            <person name="Verrier P.J."/>
            <person name="Waters E."/>
            <person name="Wood A."/>
            <person name="Yang L."/>
            <person name="Cove D."/>
            <person name="Cuming A."/>
            <person name="Hasebe M."/>
            <person name="Lucas S."/>
            <person name="Mishler D.B."/>
            <person name="Reski R."/>
            <person name="Grigoriev I."/>
            <person name="Quatrano R.S."/>
            <person name="Boore J.L."/>
        </authorList>
    </citation>
    <scope>NUCLEOTIDE SEQUENCE [LARGE SCALE GENOMIC DNA]</scope>
    <source>
        <strain evidence="11 12">cv. Gransden 2004</strain>
    </source>
</reference>
<evidence type="ECO:0000313" key="12">
    <source>
        <dbReference type="Proteomes" id="UP000006727"/>
    </source>
</evidence>
<dbReference type="InterPro" id="IPR036259">
    <property type="entry name" value="MFS_trans_sf"/>
</dbReference>
<dbReference type="InterPro" id="IPR005829">
    <property type="entry name" value="Sugar_transporter_CS"/>
</dbReference>
<evidence type="ECO:0000313" key="11">
    <source>
        <dbReference type="EnsemblPlants" id="PAC:32982457.CDS.1"/>
    </source>
</evidence>
<organism evidence="11 12">
    <name type="scientific">Physcomitrium patens</name>
    <name type="common">Spreading-leaved earth moss</name>
    <name type="synonym">Physcomitrella patens</name>
    <dbReference type="NCBI Taxonomy" id="3218"/>
    <lineage>
        <taxon>Eukaryota</taxon>
        <taxon>Viridiplantae</taxon>
        <taxon>Streptophyta</taxon>
        <taxon>Embryophyta</taxon>
        <taxon>Bryophyta</taxon>
        <taxon>Bryophytina</taxon>
        <taxon>Bryopsida</taxon>
        <taxon>Funariidae</taxon>
        <taxon>Funariales</taxon>
        <taxon>Funariaceae</taxon>
        <taxon>Physcomitrium</taxon>
    </lineage>
</organism>
<feature type="transmembrane region" description="Helical" evidence="9">
    <location>
        <begin position="154"/>
        <end position="173"/>
    </location>
</feature>
<dbReference type="PROSITE" id="PS00217">
    <property type="entry name" value="SUGAR_TRANSPORT_2"/>
    <property type="match status" value="1"/>
</dbReference>
<dbReference type="OrthoDB" id="6339427at2759"/>
<gene>
    <name evidence="11" type="primary">LOC112295392</name>
</gene>
<keyword evidence="12" id="KW-1185">Reference proteome</keyword>
<dbReference type="KEGG" id="ppp:112295392"/>
<feature type="transmembrane region" description="Helical" evidence="9">
    <location>
        <begin position="51"/>
        <end position="81"/>
    </location>
</feature>
<evidence type="ECO:0000256" key="5">
    <source>
        <dbReference type="ARBA" id="ARBA00022989"/>
    </source>
</evidence>
<evidence type="ECO:0000256" key="8">
    <source>
        <dbReference type="SAM" id="MobiDB-lite"/>
    </source>
</evidence>
<feature type="transmembrane region" description="Helical" evidence="9">
    <location>
        <begin position="417"/>
        <end position="445"/>
    </location>
</feature>
<dbReference type="RefSeq" id="XP_024402678.1">
    <property type="nucleotide sequence ID" value="XM_024546910.2"/>
</dbReference>
<dbReference type="NCBIfam" id="TIGR00879">
    <property type="entry name" value="SP"/>
    <property type="match status" value="1"/>
</dbReference>
<feature type="transmembrane region" description="Helical" evidence="9">
    <location>
        <begin position="374"/>
        <end position="397"/>
    </location>
</feature>
<dbReference type="Proteomes" id="UP000006727">
    <property type="component" value="Chromosome 18"/>
</dbReference>
<dbReference type="PROSITE" id="PS50850">
    <property type="entry name" value="MFS"/>
    <property type="match status" value="1"/>
</dbReference>
<dbReference type="InterPro" id="IPR044776">
    <property type="entry name" value="PLT1-6"/>
</dbReference>
<dbReference type="InterPro" id="IPR005828">
    <property type="entry name" value="MFS_sugar_transport-like"/>
</dbReference>
<keyword evidence="5 9" id="KW-1133">Transmembrane helix</keyword>
<dbReference type="InterPro" id="IPR020846">
    <property type="entry name" value="MFS_dom"/>
</dbReference>
<dbReference type="GO" id="GO:0016020">
    <property type="term" value="C:membrane"/>
    <property type="evidence" value="ECO:0000318"/>
    <property type="project" value="GO_Central"/>
</dbReference>
<keyword evidence="4 9" id="KW-0812">Transmembrane</keyword>
<evidence type="ECO:0000256" key="6">
    <source>
        <dbReference type="ARBA" id="ARBA00023136"/>
    </source>
</evidence>
<evidence type="ECO:0000256" key="7">
    <source>
        <dbReference type="RuleBase" id="RU003346"/>
    </source>
</evidence>
<sequence>MAETGRNSRPFELLELKGKQGRQYELLTPDGTAGHVRDDSKGGGWKNLNRYALACALLASLNSTLLGYDIGVIAGAVLFIQEDLGISEFQEELLVGSLNLVSLIGAACAGRIADAVGRRWTMAIAALFFLVGAGIMGVAPHFSLLMIGRLLEGIGVGFALMIAPVYTAEVAPASSRGSLVSLPEIFINIGILLGYMVSYVFSGLPSNVNWRLMLGVGMLPALVLAVGVLLMPESPRWLVMQNRIKEAEIVLFKTSNDEAEANVRLQEIMDAAGIVSDGSGGTRSSLNSEGQGVWKELLWPTSPVRRMLIVALGVQFFQQASGIDATVYYSPVVFNHAGISGKSGVLLATIAVGLTKTLFILVATIWLDRLGRRPLLLTSSIGMTVSLSVLAIGFLFLNITPTDDIPAAPSDTSGPTFVAVLAILSICSYVAFFSVGFGPIVWVLTSEIFPLRLRAQAMGLGIVVNRLASATVALTFLSMARAMTIAGTFFLFSVMAFLSAIFVYIFTPETKGRSLEEIAKFFESDSDPSPSPYSLELKGLPQDGHGIASPRFGHIRKHDEEAILMAPEGHVGLPLEDTDDLLLLRHDSLTGPQSGASRKDLMNKVKAIKKQGNRSSPSFDTPRGASSSPL</sequence>
<keyword evidence="6 9" id="KW-0472">Membrane</keyword>
<evidence type="ECO:0000259" key="10">
    <source>
        <dbReference type="PROSITE" id="PS50850"/>
    </source>
</evidence>
<feature type="transmembrane region" description="Helical" evidence="9">
    <location>
        <begin position="457"/>
        <end position="479"/>
    </location>
</feature>
<protein>
    <recommendedName>
        <fullName evidence="10">Major facilitator superfamily (MFS) profile domain-containing protein</fullName>
    </recommendedName>
</protein>
<dbReference type="EnsemblPlants" id="Pp3c18_1410V3.3">
    <property type="protein sequence ID" value="PAC:32982457.CDS.1"/>
    <property type="gene ID" value="Pp3c18_1410"/>
</dbReference>
<evidence type="ECO:0000256" key="4">
    <source>
        <dbReference type="ARBA" id="ARBA00022692"/>
    </source>
</evidence>
<dbReference type="PANTHER" id="PTHR48020">
    <property type="entry name" value="PROTON MYO-INOSITOL COTRANSPORTER"/>
    <property type="match status" value="1"/>
</dbReference>
<dbReference type="EMBL" id="ABEU02000018">
    <property type="status" value="NOT_ANNOTATED_CDS"/>
    <property type="molecule type" value="Genomic_DNA"/>
</dbReference>
<feature type="region of interest" description="Disordered" evidence="8">
    <location>
        <begin position="607"/>
        <end position="630"/>
    </location>
</feature>
<evidence type="ECO:0000256" key="1">
    <source>
        <dbReference type="ARBA" id="ARBA00004141"/>
    </source>
</evidence>
<feature type="domain" description="Major facilitator superfamily (MFS) profile" evidence="10">
    <location>
        <begin position="55"/>
        <end position="511"/>
    </location>
</feature>
<dbReference type="GO" id="GO:0022857">
    <property type="term" value="F:transmembrane transporter activity"/>
    <property type="evidence" value="ECO:0000318"/>
    <property type="project" value="GO_Central"/>
</dbReference>
<dbReference type="FunCoup" id="A0A7I4EY48">
    <property type="interactions" value="231"/>
</dbReference>
<feature type="transmembrane region" description="Helical" evidence="9">
    <location>
        <begin position="344"/>
        <end position="367"/>
    </location>
</feature>
<keyword evidence="3 7" id="KW-0813">Transport</keyword>
<dbReference type="InParanoid" id="A0A7I4EY48"/>
<proteinExistence type="inferred from homology"/>
<feature type="transmembrane region" description="Helical" evidence="9">
    <location>
        <begin position="93"/>
        <end position="113"/>
    </location>
</feature>
<dbReference type="CDD" id="cd17437">
    <property type="entry name" value="MFS_PLT"/>
    <property type="match status" value="1"/>
</dbReference>
<reference evidence="11 12" key="2">
    <citation type="journal article" date="2018" name="Plant J.">
        <title>The Physcomitrella patens chromosome-scale assembly reveals moss genome structure and evolution.</title>
        <authorList>
            <person name="Lang D."/>
            <person name="Ullrich K.K."/>
            <person name="Murat F."/>
            <person name="Fuchs J."/>
            <person name="Jenkins J."/>
            <person name="Haas F.B."/>
            <person name="Piednoel M."/>
            <person name="Gundlach H."/>
            <person name="Van Bel M."/>
            <person name="Meyberg R."/>
            <person name="Vives C."/>
            <person name="Morata J."/>
            <person name="Symeonidi A."/>
            <person name="Hiss M."/>
            <person name="Muchero W."/>
            <person name="Kamisugi Y."/>
            <person name="Saleh O."/>
            <person name="Blanc G."/>
            <person name="Decker E.L."/>
            <person name="van Gessel N."/>
            <person name="Grimwood J."/>
            <person name="Hayes R.D."/>
            <person name="Graham S.W."/>
            <person name="Gunter L.E."/>
            <person name="McDaniel S.F."/>
            <person name="Hoernstein S.N.W."/>
            <person name="Larsson A."/>
            <person name="Li F.W."/>
            <person name="Perroud P.F."/>
            <person name="Phillips J."/>
            <person name="Ranjan P."/>
            <person name="Rokshar D.S."/>
            <person name="Rothfels C.J."/>
            <person name="Schneider L."/>
            <person name="Shu S."/>
            <person name="Stevenson D.W."/>
            <person name="Thummler F."/>
            <person name="Tillich M."/>
            <person name="Villarreal Aguilar J.C."/>
            <person name="Widiez T."/>
            <person name="Wong G.K."/>
            <person name="Wymore A."/>
            <person name="Zhang Y."/>
            <person name="Zimmer A.D."/>
            <person name="Quatrano R.S."/>
            <person name="Mayer K.F.X."/>
            <person name="Goodstein D."/>
            <person name="Casacuberta J.M."/>
            <person name="Vandepoele K."/>
            <person name="Reski R."/>
            <person name="Cuming A.C."/>
            <person name="Tuskan G.A."/>
            <person name="Maumus F."/>
            <person name="Salse J."/>
            <person name="Schmutz J."/>
            <person name="Rensing S.A."/>
        </authorList>
    </citation>
    <scope>NUCLEOTIDE SEQUENCE [LARGE SCALE GENOMIC DNA]</scope>
    <source>
        <strain evidence="11 12">cv. Gransden 2004</strain>
    </source>
</reference>
<feature type="transmembrane region" description="Helical" evidence="9">
    <location>
        <begin position="485"/>
        <end position="506"/>
    </location>
</feature>
<feature type="compositionally biased region" description="Polar residues" evidence="8">
    <location>
        <begin position="613"/>
        <end position="630"/>
    </location>
</feature>
<dbReference type="PRINTS" id="PR00171">
    <property type="entry name" value="SUGRTRNSPORT"/>
</dbReference>
<dbReference type="GeneID" id="112295392"/>
<reference evidence="11" key="3">
    <citation type="submission" date="2020-12" db="UniProtKB">
        <authorList>
            <consortium name="EnsemblPlants"/>
        </authorList>
    </citation>
    <scope>IDENTIFICATION</scope>
</reference>
<dbReference type="GO" id="GO:0055085">
    <property type="term" value="P:transmembrane transport"/>
    <property type="evidence" value="ECO:0000318"/>
    <property type="project" value="GO_Central"/>
</dbReference>
<dbReference type="Gramene" id="Pp3c18_1410V3.3">
    <property type="protein sequence ID" value="PAC:32982457.CDS.1"/>
    <property type="gene ID" value="Pp3c18_1410"/>
</dbReference>
<feature type="transmembrane region" description="Helical" evidence="9">
    <location>
        <begin position="307"/>
        <end position="329"/>
    </location>
</feature>
<dbReference type="Pfam" id="PF00083">
    <property type="entry name" value="Sugar_tr"/>
    <property type="match status" value="1"/>
</dbReference>